<dbReference type="Gene3D" id="3.40.50.620">
    <property type="entry name" value="HUPs"/>
    <property type="match status" value="1"/>
</dbReference>
<dbReference type="InterPro" id="IPR005101">
    <property type="entry name" value="Cryptochr/Photolyase_FAD-bd"/>
</dbReference>
<comment type="similarity">
    <text evidence="6">Belongs to the DNA photolyase family.</text>
</comment>
<evidence type="ECO:0000256" key="1">
    <source>
        <dbReference type="ARBA" id="ARBA00001932"/>
    </source>
</evidence>
<comment type="cofactor">
    <cofactor evidence="4">
        <name>FAD</name>
        <dbReference type="ChEBI" id="CHEBI:57692"/>
    </cofactor>
    <text evidence="4">Binds 1 FAD per subunit.</text>
</comment>
<evidence type="ECO:0000313" key="8">
    <source>
        <dbReference type="EMBL" id="CAP52224.1"/>
    </source>
</evidence>
<dbReference type="AlphaFoldDB" id="B0RW06"/>
<dbReference type="GO" id="GO:0071949">
    <property type="term" value="F:FAD binding"/>
    <property type="evidence" value="ECO:0007669"/>
    <property type="project" value="TreeGrafter"/>
</dbReference>
<keyword evidence="6" id="KW-0157">Chromophore</keyword>
<dbReference type="Proteomes" id="UP000001188">
    <property type="component" value="Chromosome"/>
</dbReference>
<dbReference type="EMBL" id="AM920689">
    <property type="protein sequence ID" value="CAP52224.1"/>
    <property type="molecule type" value="Genomic_DNA"/>
</dbReference>
<dbReference type="KEGG" id="xca:xcc-b100_2863"/>
<organism evidence="8 9">
    <name type="scientific">Xanthomonas campestris pv. campestris (strain B100)</name>
    <dbReference type="NCBI Taxonomy" id="509169"/>
    <lineage>
        <taxon>Bacteria</taxon>
        <taxon>Pseudomonadati</taxon>
        <taxon>Pseudomonadota</taxon>
        <taxon>Gammaproteobacteria</taxon>
        <taxon>Lysobacterales</taxon>
        <taxon>Lysobacteraceae</taxon>
        <taxon>Xanthomonas</taxon>
    </lineage>
</organism>
<dbReference type="SUPFAM" id="SSF52425">
    <property type="entry name" value="Cryptochrome/photolyase, N-terminal domain"/>
    <property type="match status" value="1"/>
</dbReference>
<dbReference type="Gene3D" id="1.25.40.80">
    <property type="match status" value="1"/>
</dbReference>
<evidence type="ECO:0000256" key="2">
    <source>
        <dbReference type="ARBA" id="ARBA00022630"/>
    </source>
</evidence>
<accession>B0RW06</accession>
<feature type="site" description="Electron transfer via tryptophanyl radical" evidence="5">
    <location>
        <position position="431"/>
    </location>
</feature>
<evidence type="ECO:0000256" key="3">
    <source>
        <dbReference type="ARBA" id="ARBA00022827"/>
    </source>
</evidence>
<keyword evidence="8" id="KW-0456">Lyase</keyword>
<evidence type="ECO:0000259" key="7">
    <source>
        <dbReference type="PROSITE" id="PS51645"/>
    </source>
</evidence>
<evidence type="ECO:0000256" key="4">
    <source>
        <dbReference type="PIRSR" id="PIRSR602081-1"/>
    </source>
</evidence>
<dbReference type="PANTHER" id="PTHR11455:SF9">
    <property type="entry name" value="CRYPTOCHROME CIRCADIAN CLOCK 5 ISOFORM X1"/>
    <property type="match status" value="1"/>
</dbReference>
<dbReference type="GO" id="GO:0009416">
    <property type="term" value="P:response to light stimulus"/>
    <property type="evidence" value="ECO:0007669"/>
    <property type="project" value="TreeGrafter"/>
</dbReference>
<dbReference type="InterPro" id="IPR036155">
    <property type="entry name" value="Crypto/Photolyase_N_sf"/>
</dbReference>
<dbReference type="InterPro" id="IPR002081">
    <property type="entry name" value="Cryptochrome/DNA_photolyase_1"/>
</dbReference>
<dbReference type="Pfam" id="PF00875">
    <property type="entry name" value="DNA_photolyase"/>
    <property type="match status" value="1"/>
</dbReference>
<dbReference type="InterPro" id="IPR006050">
    <property type="entry name" value="DNA_photolyase_N"/>
</dbReference>
<protein>
    <submittedName>
        <fullName evidence="8">Photolyase</fullName>
        <ecNumber evidence="8">4.1.99.3</ecNumber>
    </submittedName>
</protein>
<dbReference type="HOGENOM" id="CLU_010348_2_2_6"/>
<gene>
    <name evidence="8" type="ORF">XCCB100_2863</name>
</gene>
<dbReference type="Pfam" id="PF03441">
    <property type="entry name" value="FAD_binding_7"/>
    <property type="match status" value="1"/>
</dbReference>
<sequence>MTRSDRCRTSRHRRCASERFAQTPRLASRHRCGRWLMLRGLTCRCRVCMSYAIVWFRRDLRLEDNPALRAALDAGHDPIPLYIDAPHEEGQWAPGAASRAWRHRSLAALDASLRARGSALLIRQGDSAQVLDAVIAQTEAVAVYWNRKYEPATQPRDAQIKRSLRERGLEVQSCNAALLFEPWTLATQQGGPYKVFTPFWRNALTQLRLPDAMPAPRSLPPLPASLDGVHVDALNLLPTPAWDQGFWEHWQPGEAGAHEMLEIFVDGALSGYRENRDRPDRVGTSQLSPHLHFGEIAPWRIASTLEAQRSARNGADIDGYIRQLGWRDFAYHLLHHFPDTTTQNLNPRFAGFDWATVDPVTLDAWQRGRTGIPIVDAGLRQLWHTGWMHNRVRMIVASLLCKHLRVHWLEGARWFWDTLVDADLANNTMGWQWVAGTGADAAPYFRVFNPVTQAEKFDPQATYITRWIPELAALPVKERFAPWLHPLSLARLAPTYPRAPIIGLAEGRDAALAAYAGTRG</sequence>
<comment type="cofactor">
    <cofactor evidence="1">
        <name>(6R)-5,10-methylene-5,6,7,8-tetrahydrofolate</name>
        <dbReference type="ChEBI" id="CHEBI:15636"/>
    </cofactor>
</comment>
<reference evidence="8 9" key="1">
    <citation type="journal article" date="2008" name="J. Biotechnol.">
        <title>The genome of Xanthomonas campestris pv. campestris B100 and its use for the reconstruction of metabolic pathways involved in xanthan biosynthesis.</title>
        <authorList>
            <person name="Vorholter F.J."/>
            <person name="Schneiker S."/>
            <person name="Goesmann A."/>
            <person name="Krause L."/>
            <person name="Bekel T."/>
            <person name="Kaiser O."/>
            <person name="Linke B."/>
            <person name="Patschkowski T."/>
            <person name="Ruckert C."/>
            <person name="Schmid J."/>
            <person name="Sidhu V.K."/>
            <person name="Sieber V."/>
            <person name="Tauch A."/>
            <person name="Watt S.A."/>
            <person name="Weisshaar B."/>
            <person name="Becker A."/>
            <person name="Niehaus K."/>
            <person name="Puhler A."/>
        </authorList>
    </citation>
    <scope>NUCLEOTIDE SEQUENCE [LARGE SCALE GENOMIC DNA]</scope>
    <source>
        <strain evidence="8 9">B100</strain>
    </source>
</reference>
<dbReference type="InterPro" id="IPR036134">
    <property type="entry name" value="Crypto/Photolyase_FAD-like_sf"/>
</dbReference>
<dbReference type="PROSITE" id="PS51645">
    <property type="entry name" value="PHR_CRY_ALPHA_BETA"/>
    <property type="match status" value="1"/>
</dbReference>
<dbReference type="Gene3D" id="1.10.579.10">
    <property type="entry name" value="DNA Cyclobutane Dipyrimidine Photolyase, subunit A, domain 3"/>
    <property type="match status" value="1"/>
</dbReference>
<evidence type="ECO:0000256" key="5">
    <source>
        <dbReference type="PIRSR" id="PIRSR602081-2"/>
    </source>
</evidence>
<feature type="site" description="Electron transfer via tryptophanyl radical" evidence="5">
    <location>
        <position position="408"/>
    </location>
</feature>
<evidence type="ECO:0000313" key="9">
    <source>
        <dbReference type="Proteomes" id="UP000001188"/>
    </source>
</evidence>
<dbReference type="InterPro" id="IPR014729">
    <property type="entry name" value="Rossmann-like_a/b/a_fold"/>
</dbReference>
<dbReference type="EC" id="4.1.99.3" evidence="8"/>
<evidence type="ECO:0000256" key="6">
    <source>
        <dbReference type="RuleBase" id="RU004182"/>
    </source>
</evidence>
<keyword evidence="3 4" id="KW-0274">FAD</keyword>
<dbReference type="GO" id="GO:0003904">
    <property type="term" value="F:deoxyribodipyrimidine photo-lyase activity"/>
    <property type="evidence" value="ECO:0007669"/>
    <property type="project" value="UniProtKB-EC"/>
</dbReference>
<feature type="binding site" evidence="4">
    <location>
        <position position="272"/>
    </location>
    <ligand>
        <name>FAD</name>
        <dbReference type="ChEBI" id="CHEBI:57692"/>
    </ligand>
</feature>
<dbReference type="SUPFAM" id="SSF48173">
    <property type="entry name" value="Cryptochrome/photolyase FAD-binding domain"/>
    <property type="match status" value="1"/>
</dbReference>
<feature type="binding site" evidence="4">
    <location>
        <begin position="421"/>
        <end position="423"/>
    </location>
    <ligand>
        <name>FAD</name>
        <dbReference type="ChEBI" id="CHEBI:57692"/>
    </ligand>
</feature>
<proteinExistence type="inferred from homology"/>
<dbReference type="PANTHER" id="PTHR11455">
    <property type="entry name" value="CRYPTOCHROME"/>
    <property type="match status" value="1"/>
</dbReference>
<dbReference type="PRINTS" id="PR00147">
    <property type="entry name" value="DNAPHOTLYASE"/>
</dbReference>
<keyword evidence="2 4" id="KW-0285">Flavoprotein</keyword>
<dbReference type="GO" id="GO:0003677">
    <property type="term" value="F:DNA binding"/>
    <property type="evidence" value="ECO:0007669"/>
    <property type="project" value="TreeGrafter"/>
</dbReference>
<feature type="site" description="Electron transfer via tryptophanyl radical" evidence="5">
    <location>
        <position position="354"/>
    </location>
</feature>
<feature type="binding site" evidence="4">
    <location>
        <position position="320"/>
    </location>
    <ligand>
        <name>FAD</name>
        <dbReference type="ChEBI" id="CHEBI:57692"/>
    </ligand>
</feature>
<name>B0RW06_XANCB</name>
<feature type="domain" description="Photolyase/cryptochrome alpha/beta" evidence="7">
    <location>
        <begin position="50"/>
        <end position="179"/>
    </location>
</feature>
<feature type="binding site" evidence="4">
    <location>
        <begin position="284"/>
        <end position="288"/>
    </location>
    <ligand>
        <name>FAD</name>
        <dbReference type="ChEBI" id="CHEBI:57692"/>
    </ligand>
</feature>